<protein>
    <submittedName>
        <fullName evidence="1">Uncharacterized protein</fullName>
    </submittedName>
</protein>
<evidence type="ECO:0000313" key="1">
    <source>
        <dbReference type="EMBL" id="MBO0477333.1"/>
    </source>
</evidence>
<comment type="caution">
    <text evidence="1">The sequence shown here is derived from an EMBL/GenBank/DDBJ whole genome shotgun (WGS) entry which is preliminary data.</text>
</comment>
<name>A0ABS3HW06_9ENTE</name>
<gene>
    <name evidence="1" type="ORF">DOK76_09630</name>
</gene>
<dbReference type="Proteomes" id="UP000664857">
    <property type="component" value="Unassembled WGS sequence"/>
</dbReference>
<dbReference type="RefSeq" id="WP_206967197.1">
    <property type="nucleotide sequence ID" value="NZ_JAFLVX010000024.1"/>
</dbReference>
<evidence type="ECO:0000313" key="2">
    <source>
        <dbReference type="Proteomes" id="UP000664857"/>
    </source>
</evidence>
<keyword evidence="2" id="KW-1185">Reference proteome</keyword>
<sequence>MHGLKENRVKYILLSALFGLLVAVGFNPTLTFAGTINTVPTSVPTVWNPTEIEREGTVEPDIRIKIYDGDRIDSVGGDIFIYNDKDEVVAKDTYIKNTTNTYSQTHKLYIPLNELVTGKQTFKTQIISYNQDKSKKGESIVSEFTVDVRQKYLIKHVDQYTNKEIPVTGTYMPKKYVNNVGTDISTVILGTYYVTDTVNKKYYKYTGAYVGTEKLERSDNTTNLKFKHILTDNPDGEVITIYYQSDVPDYFYERGKVLETDYNKSDEMPIINREVKKDTAVPFNQRITLGPVDEKTGAPMSKSTVLGNGSASNTGSLFVNVMSEFTNGNYATSTFGSYLDVNNKYSTLSIYRPSVGTASNQIIYLDPNSTNYYYQKLSNGDEMIKVLSLAKPTFSDTNPDERYIVEYTLISSEQTNEVDVTAEVTNGTGSDRDLAIMYTTLISTNGAIAGTNMTTVGPIQALGDNKGISIIQAGRDPKYDVENAILFPDKTEDGPSNWVLGTTNLTNSYNGFNRGGTTNTVTGEGFEKGYTSAESKAAVGDDSLVDTPYKKGFAFNTKVSAAGNYRSLRMKTDVKNTKPNESVKLHWKVRFGDMKLEKDESSIYREMDKQSGEDLDDFELVNKVLPIEIDTNRISDATEVRNFMIFGNQNAGDTLSKITNTSRQNTPGSKINIDYRNEKVGLMFPRVITYNKNFDDIQPTSYSYFYETGGDDPIYGGSGFGLATFQDHKVENNVPANILNSSQIDEYYVSRDGHSAKAYGMYKFGTGKEIPIKVTVESANGKGKARMILEYMNTLDKQTNFNSFYTVHMDINNIHKSSEMKTLGDTKGVYFEEPDLSHLKGANYYVAFYTNNSNNGQPVDNINIYNIDDTGFTYPTNWNRIGGSETSHVPKFDPSQKKGERLKYRDPVTGAIKDSYPVHPGWYFSYASQELGKNDIGRADIELKVSDLDEIIYDPVKIIPEEDKEAHTKAELVYQPIIEQKMFEKMVSQGHKADNVEIVTTFNPYIDVKEEDLSVYADGALLDKNLYTLTIDKQKNEFKVLFKDPVPWDLKGKKVEIKQSSPVITNETTDGIMTYYDKPTKSFIFDITAFNSWDVHNDPTELREVQDPISKEKQIIEYSPTITAKAVEGLSVNSGDTPKAASEYVKDISQPDFAFDRYEAKFKDNKPPVFKGNGDVTFIVVVESKEFGSPIEVPVTVKVTEEVNMTVKYFLKTPTGATEKLVDLNDKDLKEINDKTKKVKVSDNFSDILKGYRDELVLGYDYLETVVKVDNQIETDHSKVPNKDFIVELYYDGKVMLDYPETFDFGSHQLSVLGESEIRPKITRDGNSDDKEMKMQVINTQGEGGIWKLSAKQSKEMKNGTDTFRGSIYYVPKPGAQAIELDNTFKKIEVDSQTNQIINRIPLLPKDLSTKAGIYIDINPGNKLGNYTNGEITWSLEDVL</sequence>
<accession>A0ABS3HW06</accession>
<organism evidence="1 2">
    <name type="scientific">Candidatus Vagococcus giribetii</name>
    <dbReference type="NCBI Taxonomy" id="2230876"/>
    <lineage>
        <taxon>Bacteria</taxon>
        <taxon>Bacillati</taxon>
        <taxon>Bacillota</taxon>
        <taxon>Bacilli</taxon>
        <taxon>Lactobacillales</taxon>
        <taxon>Enterococcaceae</taxon>
        <taxon>Vagococcus</taxon>
    </lineage>
</organism>
<dbReference type="EMBL" id="JAFLVX010000024">
    <property type="protein sequence ID" value="MBO0477333.1"/>
    <property type="molecule type" value="Genomic_DNA"/>
</dbReference>
<proteinExistence type="predicted"/>
<reference evidence="1 2" key="1">
    <citation type="submission" date="2021-03" db="EMBL/GenBank/DDBJ databases">
        <title>Enterococcal diversity collection.</title>
        <authorList>
            <person name="Gilmore M.S."/>
            <person name="Schwartzman J."/>
            <person name="Van Tyne D."/>
            <person name="Martin M."/>
            <person name="Earl A.M."/>
            <person name="Manson A.L."/>
            <person name="Straub T."/>
            <person name="Salamzade R."/>
            <person name="Saavedra J."/>
            <person name="Lebreton F."/>
            <person name="Prichula J."/>
            <person name="Schaufler K."/>
            <person name="Gaca A."/>
            <person name="Sgardioli B."/>
            <person name="Wagenaar J."/>
            <person name="Strong T."/>
        </authorList>
    </citation>
    <scope>NUCLEOTIDE SEQUENCE [LARGE SCALE GENOMIC DNA]</scope>
    <source>
        <strain evidence="1 2">DIV0080</strain>
    </source>
</reference>